<name>A0A5A7QHP9_STRAF</name>
<dbReference type="EMBL" id="BKCP01006804">
    <property type="protein sequence ID" value="GER43967.1"/>
    <property type="molecule type" value="Genomic_DNA"/>
</dbReference>
<dbReference type="AlphaFoldDB" id="A0A5A7QHP9"/>
<reference evidence="2" key="1">
    <citation type="journal article" date="2019" name="Curr. Biol.">
        <title>Genome Sequence of Striga asiatica Provides Insight into the Evolution of Plant Parasitism.</title>
        <authorList>
            <person name="Yoshida S."/>
            <person name="Kim S."/>
            <person name="Wafula E.K."/>
            <person name="Tanskanen J."/>
            <person name="Kim Y.M."/>
            <person name="Honaas L."/>
            <person name="Yang Z."/>
            <person name="Spallek T."/>
            <person name="Conn C.E."/>
            <person name="Ichihashi Y."/>
            <person name="Cheong K."/>
            <person name="Cui S."/>
            <person name="Der J.P."/>
            <person name="Gundlach H."/>
            <person name="Jiao Y."/>
            <person name="Hori C."/>
            <person name="Ishida J.K."/>
            <person name="Kasahara H."/>
            <person name="Kiba T."/>
            <person name="Kim M.S."/>
            <person name="Koo N."/>
            <person name="Laohavisit A."/>
            <person name="Lee Y.H."/>
            <person name="Lumba S."/>
            <person name="McCourt P."/>
            <person name="Mortimer J.C."/>
            <person name="Mutuku J.M."/>
            <person name="Nomura T."/>
            <person name="Sasaki-Sekimoto Y."/>
            <person name="Seto Y."/>
            <person name="Wang Y."/>
            <person name="Wakatake T."/>
            <person name="Sakakibara H."/>
            <person name="Demura T."/>
            <person name="Yamaguchi S."/>
            <person name="Yoneyama K."/>
            <person name="Manabe R.I."/>
            <person name="Nelson D.C."/>
            <person name="Schulman A.H."/>
            <person name="Timko M.P."/>
            <person name="dePamphilis C.W."/>
            <person name="Choi D."/>
            <person name="Shirasu K."/>
        </authorList>
    </citation>
    <scope>NUCLEOTIDE SEQUENCE [LARGE SCALE GENOMIC DNA]</scope>
    <source>
        <strain evidence="2">cv. UVA1</strain>
    </source>
</reference>
<evidence type="ECO:0000313" key="2">
    <source>
        <dbReference type="Proteomes" id="UP000325081"/>
    </source>
</evidence>
<comment type="caution">
    <text evidence="1">The sequence shown here is derived from an EMBL/GenBank/DDBJ whole genome shotgun (WGS) entry which is preliminary data.</text>
</comment>
<proteinExistence type="predicted"/>
<accession>A0A5A7QHP9</accession>
<organism evidence="1 2">
    <name type="scientific">Striga asiatica</name>
    <name type="common">Asiatic witchweed</name>
    <name type="synonym">Buchnera asiatica</name>
    <dbReference type="NCBI Taxonomy" id="4170"/>
    <lineage>
        <taxon>Eukaryota</taxon>
        <taxon>Viridiplantae</taxon>
        <taxon>Streptophyta</taxon>
        <taxon>Embryophyta</taxon>
        <taxon>Tracheophyta</taxon>
        <taxon>Spermatophyta</taxon>
        <taxon>Magnoliopsida</taxon>
        <taxon>eudicotyledons</taxon>
        <taxon>Gunneridae</taxon>
        <taxon>Pentapetalae</taxon>
        <taxon>asterids</taxon>
        <taxon>lamiids</taxon>
        <taxon>Lamiales</taxon>
        <taxon>Orobanchaceae</taxon>
        <taxon>Buchnereae</taxon>
        <taxon>Striga</taxon>
    </lineage>
</organism>
<keyword evidence="2" id="KW-1185">Reference proteome</keyword>
<evidence type="ECO:0000313" key="1">
    <source>
        <dbReference type="EMBL" id="GER43967.1"/>
    </source>
</evidence>
<sequence>MEFEHDGLLIGDMPSLAISSPNPETNPEAVSINTSTLNLLPSMSSWVMLRPSWGRFSEAMRSRLRGMKRELMGRMLLLTIRVSIGGSSMALESGGEEAERDGVGGRY</sequence>
<dbReference type="Proteomes" id="UP000325081">
    <property type="component" value="Unassembled WGS sequence"/>
</dbReference>
<protein>
    <submittedName>
        <fullName evidence="1">ELMO/CED-12 family protein</fullName>
    </submittedName>
</protein>
<gene>
    <name evidence="1" type="ORF">STAS_20844</name>
</gene>